<name>A0A9D3UXN5_9ROSI</name>
<evidence type="ECO:0000313" key="2">
    <source>
        <dbReference type="Proteomes" id="UP000828251"/>
    </source>
</evidence>
<dbReference type="Proteomes" id="UP000828251">
    <property type="component" value="Unassembled WGS sequence"/>
</dbReference>
<gene>
    <name evidence="1" type="ORF">J1N35_028306</name>
</gene>
<protein>
    <submittedName>
        <fullName evidence="1">Uncharacterized protein</fullName>
    </submittedName>
</protein>
<dbReference type="EMBL" id="JAIQCV010000009">
    <property type="protein sequence ID" value="KAH1063319.1"/>
    <property type="molecule type" value="Genomic_DNA"/>
</dbReference>
<proteinExistence type="predicted"/>
<organism evidence="1 2">
    <name type="scientific">Gossypium stocksii</name>
    <dbReference type="NCBI Taxonomy" id="47602"/>
    <lineage>
        <taxon>Eukaryota</taxon>
        <taxon>Viridiplantae</taxon>
        <taxon>Streptophyta</taxon>
        <taxon>Embryophyta</taxon>
        <taxon>Tracheophyta</taxon>
        <taxon>Spermatophyta</taxon>
        <taxon>Magnoliopsida</taxon>
        <taxon>eudicotyledons</taxon>
        <taxon>Gunneridae</taxon>
        <taxon>Pentapetalae</taxon>
        <taxon>rosids</taxon>
        <taxon>malvids</taxon>
        <taxon>Malvales</taxon>
        <taxon>Malvaceae</taxon>
        <taxon>Malvoideae</taxon>
        <taxon>Gossypium</taxon>
    </lineage>
</organism>
<reference evidence="1 2" key="1">
    <citation type="journal article" date="2021" name="Plant Biotechnol. J.">
        <title>Multi-omics assisted identification of the key and species-specific regulatory components of drought-tolerant mechanisms in Gossypium stocksii.</title>
        <authorList>
            <person name="Yu D."/>
            <person name="Ke L."/>
            <person name="Zhang D."/>
            <person name="Wu Y."/>
            <person name="Sun Y."/>
            <person name="Mei J."/>
            <person name="Sun J."/>
            <person name="Sun Y."/>
        </authorList>
    </citation>
    <scope>NUCLEOTIDE SEQUENCE [LARGE SCALE GENOMIC DNA]</scope>
    <source>
        <strain evidence="2">cv. E1</strain>
        <tissue evidence="1">Leaf</tissue>
    </source>
</reference>
<dbReference type="AlphaFoldDB" id="A0A9D3UXN5"/>
<comment type="caution">
    <text evidence="1">The sequence shown here is derived from an EMBL/GenBank/DDBJ whole genome shotgun (WGS) entry which is preliminary data.</text>
</comment>
<sequence>MVESFECYTAIALWNCSSNIKFPDKVEFSKLKTLFLAAKSKWDCFLVVSSTFFEEMKALQVLYLQMSVSQQKDSLPYQISKLCAVIVCQLKNFPSSLTNLENLACFTLRFMGKVKN</sequence>
<keyword evidence="2" id="KW-1185">Reference proteome</keyword>
<accession>A0A9D3UXN5</accession>
<evidence type="ECO:0000313" key="1">
    <source>
        <dbReference type="EMBL" id="KAH1063319.1"/>
    </source>
</evidence>